<sequence>MTYPADQAYLKWMAIAAFCIAFAPLVWPVLRARP</sequence>
<keyword evidence="1" id="KW-0812">Transmembrane</keyword>
<keyword evidence="3" id="KW-1185">Reference proteome</keyword>
<dbReference type="EMBL" id="FTOO01000002">
    <property type="protein sequence ID" value="SIS64900.1"/>
    <property type="molecule type" value="Genomic_DNA"/>
</dbReference>
<dbReference type="Proteomes" id="UP000186156">
    <property type="component" value="Unassembled WGS sequence"/>
</dbReference>
<keyword evidence="1" id="KW-0472">Membrane</keyword>
<accession>A0A1N7KTZ2</accession>
<protein>
    <submittedName>
        <fullName evidence="2">Uncharacterized protein</fullName>
    </submittedName>
</protein>
<dbReference type="STRING" id="252246.SAMN05421799_102175"/>
<gene>
    <name evidence="2" type="ORF">SAMN05421799_102175</name>
</gene>
<reference evidence="3" key="1">
    <citation type="submission" date="2017-01" db="EMBL/GenBank/DDBJ databases">
        <authorList>
            <person name="Varghese N."/>
            <person name="Submissions S."/>
        </authorList>
    </citation>
    <scope>NUCLEOTIDE SEQUENCE [LARGE SCALE GENOMIC DNA]</scope>
    <source>
        <strain evidence="3">DSM 16176</strain>
    </source>
</reference>
<proteinExistence type="predicted"/>
<evidence type="ECO:0000256" key="1">
    <source>
        <dbReference type="SAM" id="Phobius"/>
    </source>
</evidence>
<organism evidence="2 3">
    <name type="scientific">Alicyclobacillus vulcanalis</name>
    <dbReference type="NCBI Taxonomy" id="252246"/>
    <lineage>
        <taxon>Bacteria</taxon>
        <taxon>Bacillati</taxon>
        <taxon>Bacillota</taxon>
        <taxon>Bacilli</taxon>
        <taxon>Bacillales</taxon>
        <taxon>Alicyclobacillaceae</taxon>
        <taxon>Alicyclobacillus</taxon>
    </lineage>
</organism>
<evidence type="ECO:0000313" key="3">
    <source>
        <dbReference type="Proteomes" id="UP000186156"/>
    </source>
</evidence>
<keyword evidence="1" id="KW-1133">Transmembrane helix</keyword>
<feature type="transmembrane region" description="Helical" evidence="1">
    <location>
        <begin position="12"/>
        <end position="30"/>
    </location>
</feature>
<evidence type="ECO:0000313" key="2">
    <source>
        <dbReference type="EMBL" id="SIS64900.1"/>
    </source>
</evidence>
<dbReference type="AlphaFoldDB" id="A0A1N7KTZ2"/>
<name>A0A1N7KTZ2_9BACL</name>